<dbReference type="EMBL" id="CP045560">
    <property type="protein sequence ID" value="QGA43071.1"/>
    <property type="molecule type" value="Genomic_DNA"/>
</dbReference>
<proteinExistence type="predicted"/>
<dbReference type="InterPro" id="IPR029471">
    <property type="entry name" value="HNH_5"/>
</dbReference>
<organism evidence="2 3">
    <name type="scientific">Acinetobacter nosocomialis</name>
    <dbReference type="NCBI Taxonomy" id="106654"/>
    <lineage>
        <taxon>Bacteria</taxon>
        <taxon>Pseudomonadati</taxon>
        <taxon>Pseudomonadota</taxon>
        <taxon>Gammaproteobacteria</taxon>
        <taxon>Moraxellales</taxon>
        <taxon>Moraxellaceae</taxon>
        <taxon>Acinetobacter</taxon>
        <taxon>Acinetobacter calcoaceticus/baumannii complex</taxon>
    </lineage>
</organism>
<evidence type="ECO:0000313" key="2">
    <source>
        <dbReference type="EMBL" id="QGA43071.1"/>
    </source>
</evidence>
<dbReference type="AlphaFoldDB" id="A0AB37CR33"/>
<dbReference type="Proteomes" id="UP000325778">
    <property type="component" value="Chromosome"/>
</dbReference>
<evidence type="ECO:0000259" key="1">
    <source>
        <dbReference type="Pfam" id="PF14279"/>
    </source>
</evidence>
<reference evidence="2 3" key="1">
    <citation type="journal article" date="2021" name="MSphere">
        <title>Complete Genome Sequencing of Acinetobacter baumannii AC1633 and Acinetobacter nosocomialis AC1530 Unveils a Large Multidrug-Resistant Plasmid Encoding the NDM-1 and OXA-58 Carbapenemases.</title>
        <authorList>
            <person name="Alattraqchi A.G."/>
            <person name="Mohd Rani F."/>
            <person name="A. Rahman N.I."/>
            <person name="Ismail S."/>
            <person name="Cleary D.W."/>
            <person name="Clarke S.C."/>
            <person name="Yeo C.C."/>
        </authorList>
    </citation>
    <scope>NUCLEOTIDE SEQUENCE [LARGE SCALE GENOMIC DNA]</scope>
    <source>
        <strain evidence="2 3">AC1530</strain>
    </source>
</reference>
<protein>
    <recommendedName>
        <fullName evidence="1">HNH endonuclease 5 domain-containing protein</fullName>
    </recommendedName>
</protein>
<accession>A0AB37CR33</accession>
<sequence>MFLISIKEMQFIMENNKSLTSLLKYDNYESKYDLIFSFNHSVLSQSICLLGTNPTSNTCVFCLRNEPEITLDCRSHAIPTFLGNKYLYNRLECKECNNNFGRNIETQLDIFTKPYRLFNGIKIRKKGNYTFLKYQSSSQKFLVHNLMIGNIVALGVSGKNISEFILKENDSNMVLNFEEKCRPSDVYKCFMKIIYGLLPEKHHSSFTLLREWIMDEDPENLILNNLTIYQTITPNPIKDNLSIYISKRKYIYGKDQKSQEYYEFTAHINFGNVFFDIPLLSDSTLNYLKNRSENIILKFDLFTSLLPIERATRVVHNFADARKIKDINSFYFSNNN</sequence>
<name>A0AB37CR33_ACINO</name>
<gene>
    <name evidence="2" type="ORF">GD578_03835</name>
</gene>
<dbReference type="Pfam" id="PF14279">
    <property type="entry name" value="HNH_5"/>
    <property type="match status" value="1"/>
</dbReference>
<feature type="domain" description="HNH endonuclease 5" evidence="1">
    <location>
        <begin position="59"/>
        <end position="108"/>
    </location>
</feature>
<evidence type="ECO:0000313" key="3">
    <source>
        <dbReference type="Proteomes" id="UP000325778"/>
    </source>
</evidence>